<evidence type="ECO:0000256" key="3">
    <source>
        <dbReference type="ARBA" id="ARBA00025699"/>
    </source>
</evidence>
<gene>
    <name evidence="6" type="ORF">IAC75_04080</name>
</gene>
<dbReference type="Gene3D" id="3.40.1280.10">
    <property type="match status" value="1"/>
</dbReference>
<dbReference type="EC" id="2.1.1.193" evidence="2"/>
<dbReference type="SUPFAM" id="SSF88697">
    <property type="entry name" value="PUA domain-like"/>
    <property type="match status" value="1"/>
</dbReference>
<dbReference type="NCBIfam" id="TIGR00046">
    <property type="entry name" value="RsmE family RNA methyltransferase"/>
    <property type="match status" value="1"/>
</dbReference>
<evidence type="ECO:0000256" key="1">
    <source>
        <dbReference type="ARBA" id="ARBA00005528"/>
    </source>
</evidence>
<evidence type="ECO:0000256" key="4">
    <source>
        <dbReference type="ARBA" id="ARBA00047944"/>
    </source>
</evidence>
<dbReference type="SUPFAM" id="SSF75217">
    <property type="entry name" value="alpha/beta knot"/>
    <property type="match status" value="1"/>
</dbReference>
<comment type="function">
    <text evidence="3">Specifically methylates the N3 position of the uracil ring of uridine 1498 (m3U1498) in 16S rRNA. Acts on the fully assembled 30S ribosomal subunit.</text>
</comment>
<organism evidence="6 7">
    <name type="scientific">Candidatus Spyradosoma merdigallinarum</name>
    <dbReference type="NCBI Taxonomy" id="2840950"/>
    <lineage>
        <taxon>Bacteria</taxon>
        <taxon>Pseudomonadati</taxon>
        <taxon>Verrucomicrobiota</taxon>
        <taxon>Opitutia</taxon>
        <taxon>Opitutia incertae sedis</taxon>
        <taxon>Candidatus Spyradosoma</taxon>
    </lineage>
</organism>
<dbReference type="AlphaFoldDB" id="A0A9D1T0Z7"/>
<feature type="domain" description="Ribosomal RNA small subunit methyltransferase E PUA-like" evidence="5">
    <location>
        <begin position="19"/>
        <end position="65"/>
    </location>
</feature>
<proteinExistence type="inferred from homology"/>
<keyword evidence="6" id="KW-0489">Methyltransferase</keyword>
<evidence type="ECO:0000256" key="2">
    <source>
        <dbReference type="ARBA" id="ARBA00012328"/>
    </source>
</evidence>
<dbReference type="PANTHER" id="PTHR30027">
    <property type="entry name" value="RIBOSOMAL RNA SMALL SUBUNIT METHYLTRANSFERASE E"/>
    <property type="match status" value="1"/>
</dbReference>
<dbReference type="Proteomes" id="UP000886812">
    <property type="component" value="Unassembled WGS sequence"/>
</dbReference>
<dbReference type="InterPro" id="IPR046887">
    <property type="entry name" value="RsmE_PUA-like"/>
</dbReference>
<dbReference type="InterPro" id="IPR015947">
    <property type="entry name" value="PUA-like_sf"/>
</dbReference>
<dbReference type="InterPro" id="IPR006700">
    <property type="entry name" value="RsmE"/>
</dbReference>
<sequence>MHRAYHPFEVAPDAPTLTLSREESFHIVKVLRARADEKISAFDGRGNVWTGRMVSADAKALEIAIETRERAAPPSCRLALAQMLPKASLADDIVRAGVEIGLSEFYPILGARTELKLDAARAARRLE</sequence>
<dbReference type="GO" id="GO:0070042">
    <property type="term" value="F:rRNA (uridine-N3-)-methyltransferase activity"/>
    <property type="evidence" value="ECO:0007669"/>
    <property type="project" value="TreeGrafter"/>
</dbReference>
<dbReference type="EMBL" id="DVOG01000107">
    <property type="protein sequence ID" value="HIV04313.1"/>
    <property type="molecule type" value="Genomic_DNA"/>
</dbReference>
<evidence type="ECO:0000313" key="6">
    <source>
        <dbReference type="EMBL" id="HIV04313.1"/>
    </source>
</evidence>
<protein>
    <recommendedName>
        <fullName evidence="2">16S rRNA (uracil(1498)-N(3))-methyltransferase</fullName>
        <ecNumber evidence="2">2.1.1.193</ecNumber>
    </recommendedName>
</protein>
<accession>A0A9D1T0Z7</accession>
<evidence type="ECO:0000313" key="7">
    <source>
        <dbReference type="Proteomes" id="UP000886812"/>
    </source>
</evidence>
<dbReference type="PANTHER" id="PTHR30027:SF3">
    <property type="entry name" value="16S RRNA (URACIL(1498)-N(3))-METHYLTRANSFERASE"/>
    <property type="match status" value="1"/>
</dbReference>
<dbReference type="Pfam" id="PF20260">
    <property type="entry name" value="PUA_4"/>
    <property type="match status" value="1"/>
</dbReference>
<comment type="caution">
    <text evidence="6">The sequence shown here is derived from an EMBL/GenBank/DDBJ whole genome shotgun (WGS) entry which is preliminary data.</text>
</comment>
<evidence type="ECO:0000259" key="5">
    <source>
        <dbReference type="Pfam" id="PF20260"/>
    </source>
</evidence>
<reference evidence="6" key="1">
    <citation type="submission" date="2020-10" db="EMBL/GenBank/DDBJ databases">
        <authorList>
            <person name="Gilroy R."/>
        </authorList>
    </citation>
    <scope>NUCLEOTIDE SEQUENCE</scope>
    <source>
        <strain evidence="6">10669</strain>
    </source>
</reference>
<dbReference type="InterPro" id="IPR029026">
    <property type="entry name" value="tRNA_m1G_MTases_N"/>
</dbReference>
<comment type="catalytic activity">
    <reaction evidence="4">
        <text>uridine(1498) in 16S rRNA + S-adenosyl-L-methionine = N(3)-methyluridine(1498) in 16S rRNA + S-adenosyl-L-homocysteine + H(+)</text>
        <dbReference type="Rhea" id="RHEA:42920"/>
        <dbReference type="Rhea" id="RHEA-COMP:10283"/>
        <dbReference type="Rhea" id="RHEA-COMP:10284"/>
        <dbReference type="ChEBI" id="CHEBI:15378"/>
        <dbReference type="ChEBI" id="CHEBI:57856"/>
        <dbReference type="ChEBI" id="CHEBI:59789"/>
        <dbReference type="ChEBI" id="CHEBI:65315"/>
        <dbReference type="ChEBI" id="CHEBI:74502"/>
        <dbReference type="EC" id="2.1.1.193"/>
    </reaction>
</comment>
<comment type="similarity">
    <text evidence="1">Belongs to the RNA methyltransferase RsmE family.</text>
</comment>
<dbReference type="InterPro" id="IPR029028">
    <property type="entry name" value="Alpha/beta_knot_MTases"/>
</dbReference>
<dbReference type="GO" id="GO:0070475">
    <property type="term" value="P:rRNA base methylation"/>
    <property type="evidence" value="ECO:0007669"/>
    <property type="project" value="TreeGrafter"/>
</dbReference>
<name>A0A9D1T0Z7_9BACT</name>
<keyword evidence="6" id="KW-0808">Transferase</keyword>
<feature type="non-terminal residue" evidence="6">
    <location>
        <position position="127"/>
    </location>
</feature>
<reference evidence="6" key="2">
    <citation type="journal article" date="2021" name="PeerJ">
        <title>Extensive microbial diversity within the chicken gut microbiome revealed by metagenomics and culture.</title>
        <authorList>
            <person name="Gilroy R."/>
            <person name="Ravi A."/>
            <person name="Getino M."/>
            <person name="Pursley I."/>
            <person name="Horton D.L."/>
            <person name="Alikhan N.F."/>
            <person name="Baker D."/>
            <person name="Gharbi K."/>
            <person name="Hall N."/>
            <person name="Watson M."/>
            <person name="Adriaenssens E.M."/>
            <person name="Foster-Nyarko E."/>
            <person name="Jarju S."/>
            <person name="Secka A."/>
            <person name="Antonio M."/>
            <person name="Oren A."/>
            <person name="Chaudhuri R.R."/>
            <person name="La Ragione R."/>
            <person name="Hildebrand F."/>
            <person name="Pallen M.J."/>
        </authorList>
    </citation>
    <scope>NUCLEOTIDE SEQUENCE</scope>
    <source>
        <strain evidence="6">10669</strain>
    </source>
</reference>